<proteinExistence type="predicted"/>
<organism evidence="1 2">
    <name type="scientific">Herpetosiphon geysericola</name>
    <dbReference type="NCBI Taxonomy" id="70996"/>
    <lineage>
        <taxon>Bacteria</taxon>
        <taxon>Bacillati</taxon>
        <taxon>Chloroflexota</taxon>
        <taxon>Chloroflexia</taxon>
        <taxon>Herpetosiphonales</taxon>
        <taxon>Herpetosiphonaceae</taxon>
        <taxon>Herpetosiphon</taxon>
    </lineage>
</organism>
<comment type="caution">
    <text evidence="1">The sequence shown here is derived from an EMBL/GenBank/DDBJ whole genome shotgun (WGS) entry which is preliminary data.</text>
</comment>
<accession>A0A0P6YLJ4</accession>
<protein>
    <submittedName>
        <fullName evidence="1">Uncharacterized protein</fullName>
    </submittedName>
</protein>
<keyword evidence="2" id="KW-1185">Reference proteome</keyword>
<dbReference type="AlphaFoldDB" id="A0A0P6YLJ4"/>
<reference evidence="1 2" key="1">
    <citation type="submission" date="2015-07" db="EMBL/GenBank/DDBJ databases">
        <title>Whole genome sequence of Herpetosiphon geysericola DSM 7119.</title>
        <authorList>
            <person name="Hemp J."/>
            <person name="Ward L.M."/>
            <person name="Pace L.A."/>
            <person name="Fischer W.W."/>
        </authorList>
    </citation>
    <scope>NUCLEOTIDE SEQUENCE [LARGE SCALE GENOMIC DNA]</scope>
    <source>
        <strain evidence="1 2">DSM 7119</strain>
    </source>
</reference>
<dbReference type="EMBL" id="LGKP01000005">
    <property type="protein sequence ID" value="KPL91493.1"/>
    <property type="molecule type" value="Genomic_DNA"/>
</dbReference>
<dbReference type="Proteomes" id="UP000050277">
    <property type="component" value="Unassembled WGS sequence"/>
</dbReference>
<sequence length="193" mass="21628">MRPKQWVTIIGIGLICITGCMNSSENISSTIVPVIVSDTHDTTPIVTNRDDATFLTLIYDQNPDARNIAHQKIRLSNNRLVFIYTYILNGQTILGYSNGSILNGQWKIQNGAAHVTTGIAFGAMTYIAFLPEGFFFFGSRIDPRVASIEVTFNTGERETITLENDFFWVLSKNQQTTSIKAIRYLDVNQIVIQ</sequence>
<dbReference type="RefSeq" id="WP_054532793.1">
    <property type="nucleotide sequence ID" value="NZ_LGKP01000005.1"/>
</dbReference>
<name>A0A0P6YLJ4_9CHLR</name>
<gene>
    <name evidence="1" type="ORF">SE18_02270</name>
</gene>
<evidence type="ECO:0000313" key="1">
    <source>
        <dbReference type="EMBL" id="KPL91493.1"/>
    </source>
</evidence>
<evidence type="ECO:0000313" key="2">
    <source>
        <dbReference type="Proteomes" id="UP000050277"/>
    </source>
</evidence>